<comment type="subcellular location">
    <subcellularLocation>
        <location evidence="1">Cell envelope</location>
    </subcellularLocation>
</comment>
<dbReference type="NCBIfam" id="TIGR02543">
    <property type="entry name" value="List_Bact_rpt"/>
    <property type="match status" value="1"/>
</dbReference>
<dbReference type="InterPro" id="IPR013378">
    <property type="entry name" value="InlB-like_B-rpt"/>
</dbReference>
<dbReference type="Proteomes" id="UP000095003">
    <property type="component" value="Unassembled WGS sequence"/>
</dbReference>
<dbReference type="SMART" id="SM00710">
    <property type="entry name" value="PbH1"/>
    <property type="match status" value="7"/>
</dbReference>
<dbReference type="InterPro" id="IPR042229">
    <property type="entry name" value="Listeria/Bacterioides_rpt_sf"/>
</dbReference>
<dbReference type="EMBL" id="MCGI01000005">
    <property type="protein sequence ID" value="ODM09308.1"/>
    <property type="molecule type" value="Genomic_DNA"/>
</dbReference>
<evidence type="ECO:0000256" key="1">
    <source>
        <dbReference type="ARBA" id="ARBA00004196"/>
    </source>
</evidence>
<organism evidence="3 4">
    <name type="scientific">Eisenbergiella tayi</name>
    <dbReference type="NCBI Taxonomy" id="1432052"/>
    <lineage>
        <taxon>Bacteria</taxon>
        <taxon>Bacillati</taxon>
        <taxon>Bacillota</taxon>
        <taxon>Clostridia</taxon>
        <taxon>Lachnospirales</taxon>
        <taxon>Lachnospiraceae</taxon>
        <taxon>Eisenbergiella</taxon>
    </lineage>
</organism>
<feature type="region of interest" description="Disordered" evidence="2">
    <location>
        <begin position="948"/>
        <end position="970"/>
    </location>
</feature>
<dbReference type="PANTHER" id="PTHR11319">
    <property type="entry name" value="G PROTEIN-COUPLED RECEPTOR-RELATED"/>
    <property type="match status" value="1"/>
</dbReference>
<evidence type="ECO:0000256" key="2">
    <source>
        <dbReference type="SAM" id="MobiDB-lite"/>
    </source>
</evidence>
<sequence length="970" mass="101053">MAQVSNETELASALAGTDSSIQLTADISVTAVLKVQRDITLSSLSPDIYTLTKAASLSDNMFRIDSGGSLHLNSILLDGNREAHSEEDTSNRSLIRVNGGSLYLEAASVLRSNYSAAEGGGVYLQASDSFPNYLEMNGDSLITDCVSKTSGGAAAMFSGSVGDKITITGQASLTDNYAANGGGLFLRSLSASYGSFLTVEEETVIRDNHASSTGGGICFSGYRNGGGLSSLLKITGKALITANTAHHGGGIYFYSSNEEDLLDISMDAALTRNTADNNGGAICMAAVFVPARITLDNTSILENQAGTGGALYLLSDSGFALTAANCTLSQNSAVSGSSGSGGGLWLQNRSDSQEALLSFASCKLENNTASAQGGALALFNGTSPCTFTMEGCQITGNNASSHGGGLLLGMNGNGQLQLTESSFTGNEAGSSGGAVYYSNGSGVGTISAGSVSFTGNQAGYEGGALRIASGSGTLSTTLDDCQITGNTALNNSGGGIWIGGADNNLRLVNQTLTADNTARIGNGGGIYCNTENGSLTLDGTAEIRGNQAGTEESDFGGHGGGICAVPCHITLDAGSSIHDNKALQYGGGISLAENSVLDVHGARILSNSAGKQGGGIWNHGGSTVHMEAGDISLNTAAVGGGLYNDIGSQVYMTQAAAFGLTGFNTASSHAPGVYNNGEFYTEGQRDISNGFYIEDRDAVVFLEGALTSGSILQLDNSGYVSPNPEGNPIVVGEGTADYPILTDSDAQAFLKPLQDFDGWEVRLSDDRTQIWLVPTLYTIQYENLEGSSHTNPESYTVTTPDIHLTPPAPRPGYRFTGWYDSPVNGRKVTVIPQGSTGDWILYARWAPDRPKKPRLPNRICRPGDPPCCDSRQTGRRTFASLPAYPFGSPPAETGKQGPPEILFSEKPCCFFFPYICHSAVSAPTAWYCAALPGFLRSDRRGQYQIRSCSRSGLPVPDGKPPWRKPRGQKR</sequence>
<dbReference type="AlphaFoldDB" id="A0A1E3AKK5"/>
<dbReference type="SUPFAM" id="SSF51126">
    <property type="entry name" value="Pectin lyase-like"/>
    <property type="match status" value="2"/>
</dbReference>
<accession>A0A1E3AKK5</accession>
<dbReference type="InterPro" id="IPR011050">
    <property type="entry name" value="Pectin_lyase_fold/virulence"/>
</dbReference>
<evidence type="ECO:0000313" key="3">
    <source>
        <dbReference type="EMBL" id="ODM09308.1"/>
    </source>
</evidence>
<feature type="compositionally biased region" description="Basic residues" evidence="2">
    <location>
        <begin position="961"/>
        <end position="970"/>
    </location>
</feature>
<dbReference type="Gene3D" id="2.60.40.4270">
    <property type="entry name" value="Listeria-Bacteroides repeat domain"/>
    <property type="match status" value="1"/>
</dbReference>
<protein>
    <submittedName>
        <fullName evidence="3">Putative outer membrane protein pmp6</fullName>
    </submittedName>
</protein>
<dbReference type="PANTHER" id="PTHR11319:SF35">
    <property type="entry name" value="OUTER MEMBRANE PROTEIN PMPC-RELATED"/>
    <property type="match status" value="1"/>
</dbReference>
<gene>
    <name evidence="3" type="primary">pmp6</name>
    <name evidence="3" type="ORF">BEH84_05058</name>
</gene>
<dbReference type="InterPro" id="IPR006626">
    <property type="entry name" value="PbH1"/>
</dbReference>
<dbReference type="GO" id="GO:0030313">
    <property type="term" value="C:cell envelope"/>
    <property type="evidence" value="ECO:0007669"/>
    <property type="project" value="UniProtKB-SubCell"/>
</dbReference>
<name>A0A1E3AKK5_9FIRM</name>
<reference evidence="3 4" key="1">
    <citation type="submission" date="2016-07" db="EMBL/GenBank/DDBJ databases">
        <title>Characterization of isolates of Eisenbergiella tayi derived from blood cultures, using whole genome sequencing.</title>
        <authorList>
            <person name="Burdz T."/>
            <person name="Wiebe D."/>
            <person name="Huynh C."/>
            <person name="Bernard K."/>
        </authorList>
    </citation>
    <scope>NUCLEOTIDE SEQUENCE [LARGE SCALE GENOMIC DNA]</scope>
    <source>
        <strain evidence="3 4">NML 120489</strain>
    </source>
</reference>
<comment type="caution">
    <text evidence="3">The sequence shown here is derived from an EMBL/GenBank/DDBJ whole genome shotgun (WGS) entry which is preliminary data.</text>
</comment>
<evidence type="ECO:0000313" key="4">
    <source>
        <dbReference type="Proteomes" id="UP000095003"/>
    </source>
</evidence>
<proteinExistence type="predicted"/>